<accession>A0A3S4GU47</accession>
<evidence type="ECO:0000313" key="2">
    <source>
        <dbReference type="Proteomes" id="UP000282433"/>
    </source>
</evidence>
<gene>
    <name evidence="1" type="ORF">NCTC13635_00621</name>
</gene>
<organism evidence="1 2">
    <name type="scientific">Klebsiella pneumoniae</name>
    <dbReference type="NCBI Taxonomy" id="573"/>
    <lineage>
        <taxon>Bacteria</taxon>
        <taxon>Pseudomonadati</taxon>
        <taxon>Pseudomonadota</taxon>
        <taxon>Gammaproteobacteria</taxon>
        <taxon>Enterobacterales</taxon>
        <taxon>Enterobacteriaceae</taxon>
        <taxon>Klebsiella/Raoultella group</taxon>
        <taxon>Klebsiella</taxon>
        <taxon>Klebsiella pneumoniae complex</taxon>
    </lineage>
</organism>
<sequence length="60" mass="6838">MQNQRFHLESAFIWLALMVRGGAEVYSAATTRDQARIVFDDAKRMIKLAPENSGAVIWQQ</sequence>
<reference evidence="1 2" key="1">
    <citation type="submission" date="2018-12" db="EMBL/GenBank/DDBJ databases">
        <authorList>
            <consortium name="Pathogen Informatics"/>
        </authorList>
    </citation>
    <scope>NUCLEOTIDE SEQUENCE [LARGE SCALE GENOMIC DNA]</scope>
    <source>
        <strain evidence="1 2">NCTC13635</strain>
    </source>
</reference>
<dbReference type="Proteomes" id="UP000282433">
    <property type="component" value="Chromosome"/>
</dbReference>
<evidence type="ECO:0000313" key="1">
    <source>
        <dbReference type="EMBL" id="VEA99527.1"/>
    </source>
</evidence>
<protein>
    <submittedName>
        <fullName evidence="1">Putative phage terminase, large subunit</fullName>
    </submittedName>
</protein>
<dbReference type="AlphaFoldDB" id="A0A3S4GU47"/>
<dbReference type="EMBL" id="LR134162">
    <property type="protein sequence ID" value="VEA99527.1"/>
    <property type="molecule type" value="Genomic_DNA"/>
</dbReference>
<proteinExistence type="predicted"/>
<name>A0A3S4GU47_KLEPN</name>